<name>A0A813HMR4_POLGL</name>
<dbReference type="InterPro" id="IPR027417">
    <property type="entry name" value="P-loop_NTPase"/>
</dbReference>
<accession>A0A813HMR4</accession>
<dbReference type="Gene3D" id="3.40.50.300">
    <property type="entry name" value="P-loop containing nucleotide triphosphate hydrolases"/>
    <property type="match status" value="1"/>
</dbReference>
<evidence type="ECO:0000313" key="2">
    <source>
        <dbReference type="Proteomes" id="UP000654075"/>
    </source>
</evidence>
<proteinExistence type="predicted"/>
<dbReference type="AlphaFoldDB" id="A0A813HMR4"/>
<keyword evidence="2" id="KW-1185">Reference proteome</keyword>
<dbReference type="EMBL" id="CAJNNV010032233">
    <property type="protein sequence ID" value="CAE8639362.1"/>
    <property type="molecule type" value="Genomic_DNA"/>
</dbReference>
<evidence type="ECO:0000313" key="1">
    <source>
        <dbReference type="EMBL" id="CAE8639362.1"/>
    </source>
</evidence>
<comment type="caution">
    <text evidence="1">The sequence shown here is derived from an EMBL/GenBank/DDBJ whole genome shotgun (WGS) entry which is preliminary data.</text>
</comment>
<sequence length="412" mass="46890">MGDPGQNDPETISRWCPHQYPQQQQQQYAVARRSEAFWSLKPYVVKWCPFGCWRRVASVAGVIACATSSYVMLNEHVEHGIFKSDTLHKHWNLAGRQAILPNGTVDSPLIVFQHIPRTSGDSMKTHLFSDPKHAFSTSSPWPSHFAQNFTETYFLAKDLETAMDPSTKLIKGYYSRRDLQTIGRKQKVFIFLRHPVERVLSLFHMIHPVRGGRAMDEATFLAAGNSSLKTAWDYSCTFTTNSMTWQLGAHQHCASRSAADARVVLAKAKQALEEAAFVGFYEALNVDFWALKESIFPSVQLPRYIPAAFWLGTWLSLPRLRVLKFSARLSDDALDSIRQHLDLDLELYEWALKRFKPELVLYTSYRSFFWEHPCYTLTLGFLLLLLTSACRCCGRAALKKLCGGQPALKSVL</sequence>
<reference evidence="1" key="1">
    <citation type="submission" date="2021-02" db="EMBL/GenBank/DDBJ databases">
        <authorList>
            <person name="Dougan E. K."/>
            <person name="Rhodes N."/>
            <person name="Thang M."/>
            <person name="Chan C."/>
        </authorList>
    </citation>
    <scope>NUCLEOTIDE SEQUENCE</scope>
</reference>
<dbReference type="Proteomes" id="UP000654075">
    <property type="component" value="Unassembled WGS sequence"/>
</dbReference>
<evidence type="ECO:0008006" key="3">
    <source>
        <dbReference type="Google" id="ProtNLM"/>
    </source>
</evidence>
<dbReference type="OrthoDB" id="406981at2759"/>
<organism evidence="1 2">
    <name type="scientific">Polarella glacialis</name>
    <name type="common">Dinoflagellate</name>
    <dbReference type="NCBI Taxonomy" id="89957"/>
    <lineage>
        <taxon>Eukaryota</taxon>
        <taxon>Sar</taxon>
        <taxon>Alveolata</taxon>
        <taxon>Dinophyceae</taxon>
        <taxon>Suessiales</taxon>
        <taxon>Suessiaceae</taxon>
        <taxon>Polarella</taxon>
    </lineage>
</organism>
<protein>
    <recommendedName>
        <fullName evidence="3">Sulfotransferase domain-containing protein</fullName>
    </recommendedName>
</protein>
<dbReference type="SUPFAM" id="SSF52540">
    <property type="entry name" value="P-loop containing nucleoside triphosphate hydrolases"/>
    <property type="match status" value="1"/>
</dbReference>
<gene>
    <name evidence="1" type="ORF">PGLA1383_LOCUS54407</name>
</gene>